<evidence type="ECO:0000313" key="2">
    <source>
        <dbReference type="EMBL" id="MDQ0467635.1"/>
    </source>
</evidence>
<gene>
    <name evidence="2" type="ORF">QO011_000630</name>
</gene>
<accession>A0ABU0J040</accession>
<keyword evidence="3" id="KW-1185">Reference proteome</keyword>
<dbReference type="RefSeq" id="WP_307267533.1">
    <property type="nucleotide sequence ID" value="NZ_JAUSVX010000001.1"/>
</dbReference>
<feature type="transmembrane region" description="Helical" evidence="1">
    <location>
        <begin position="67"/>
        <end position="89"/>
    </location>
</feature>
<feature type="transmembrane region" description="Helical" evidence="1">
    <location>
        <begin position="172"/>
        <end position="196"/>
    </location>
</feature>
<feature type="transmembrane region" description="Helical" evidence="1">
    <location>
        <begin position="143"/>
        <end position="166"/>
    </location>
</feature>
<keyword evidence="1" id="KW-0812">Transmembrane</keyword>
<feature type="transmembrane region" description="Helical" evidence="1">
    <location>
        <begin position="109"/>
        <end position="131"/>
    </location>
</feature>
<evidence type="ECO:0000313" key="3">
    <source>
        <dbReference type="Proteomes" id="UP001242480"/>
    </source>
</evidence>
<name>A0ABU0J040_9HYPH</name>
<keyword evidence="1" id="KW-0472">Membrane</keyword>
<keyword evidence="1" id="KW-1133">Transmembrane helix</keyword>
<organism evidence="2 3">
    <name type="scientific">Labrys wisconsinensis</name>
    <dbReference type="NCBI Taxonomy" id="425677"/>
    <lineage>
        <taxon>Bacteria</taxon>
        <taxon>Pseudomonadati</taxon>
        <taxon>Pseudomonadota</taxon>
        <taxon>Alphaproteobacteria</taxon>
        <taxon>Hyphomicrobiales</taxon>
        <taxon>Xanthobacteraceae</taxon>
        <taxon>Labrys</taxon>
    </lineage>
</organism>
<sequence>MVTQILNGVERECSIFGALLKRELLHRFGARSLGWIEEVAAIAVHILAFTVLRLLLGGRSHGGMEILPFTVIGVMTFWSVRSGVSLVATTPGVMVRYTEFPQVSLLKVALARGVVNVALCLALAFAAFHALELLGYSRPIRDGFMVFCWLLLGGLLGIACGLALMWPFYVFPFARTVLLVFFMRVLAVVSGTFFVFRDLPYSLRPFARWMPTLHINDKAREAYFYSFRADWADPDFVTLTTTILFGLGLLSCDATRRRMARG</sequence>
<feature type="transmembrane region" description="Helical" evidence="1">
    <location>
        <begin position="33"/>
        <end position="55"/>
    </location>
</feature>
<dbReference type="EMBL" id="JAUSVX010000001">
    <property type="protein sequence ID" value="MDQ0467635.1"/>
    <property type="molecule type" value="Genomic_DNA"/>
</dbReference>
<protein>
    <submittedName>
        <fullName evidence="2">ABC-type polysaccharide/polyol phosphate export permease</fullName>
    </submittedName>
</protein>
<reference evidence="2 3" key="1">
    <citation type="submission" date="2023-07" db="EMBL/GenBank/DDBJ databases">
        <title>Genomic Encyclopedia of Type Strains, Phase IV (KMG-IV): sequencing the most valuable type-strain genomes for metagenomic binning, comparative biology and taxonomic classification.</title>
        <authorList>
            <person name="Goeker M."/>
        </authorList>
    </citation>
    <scope>NUCLEOTIDE SEQUENCE [LARGE SCALE GENOMIC DNA]</scope>
    <source>
        <strain evidence="2 3">DSM 19619</strain>
    </source>
</reference>
<evidence type="ECO:0000256" key="1">
    <source>
        <dbReference type="SAM" id="Phobius"/>
    </source>
</evidence>
<dbReference type="Proteomes" id="UP001242480">
    <property type="component" value="Unassembled WGS sequence"/>
</dbReference>
<proteinExistence type="predicted"/>
<comment type="caution">
    <text evidence="2">The sequence shown here is derived from an EMBL/GenBank/DDBJ whole genome shotgun (WGS) entry which is preliminary data.</text>
</comment>